<name>A0A8T2PVX5_9TELE</name>
<evidence type="ECO:0000259" key="8">
    <source>
        <dbReference type="PROSITE" id="PS50157"/>
    </source>
</evidence>
<keyword evidence="4 7" id="KW-0863">Zinc-finger</keyword>
<dbReference type="SUPFAM" id="SSF57667">
    <property type="entry name" value="beta-beta-alpha zinc fingers"/>
    <property type="match status" value="2"/>
</dbReference>
<dbReference type="Proteomes" id="UP000824540">
    <property type="component" value="Unassembled WGS sequence"/>
</dbReference>
<dbReference type="GO" id="GO:0000978">
    <property type="term" value="F:RNA polymerase II cis-regulatory region sequence-specific DNA binding"/>
    <property type="evidence" value="ECO:0007669"/>
    <property type="project" value="TreeGrafter"/>
</dbReference>
<keyword evidence="10" id="KW-1185">Reference proteome</keyword>
<accession>A0A8T2PVX5</accession>
<dbReference type="PROSITE" id="PS50157">
    <property type="entry name" value="ZINC_FINGER_C2H2_2"/>
    <property type="match status" value="3"/>
</dbReference>
<dbReference type="AlphaFoldDB" id="A0A8T2PVX5"/>
<evidence type="ECO:0000256" key="7">
    <source>
        <dbReference type="PROSITE-ProRule" id="PRU00042"/>
    </source>
</evidence>
<dbReference type="OrthoDB" id="4748970at2759"/>
<gene>
    <name evidence="9" type="ORF">JZ751_000358</name>
</gene>
<dbReference type="PROSITE" id="PS00028">
    <property type="entry name" value="ZINC_FINGER_C2H2_1"/>
    <property type="match status" value="3"/>
</dbReference>
<dbReference type="Pfam" id="PF00096">
    <property type="entry name" value="zf-C2H2"/>
    <property type="match status" value="3"/>
</dbReference>
<dbReference type="FunFam" id="3.30.160.60:FF:000125">
    <property type="entry name" value="Putative zinc finger protein 143"/>
    <property type="match status" value="1"/>
</dbReference>
<dbReference type="FunFam" id="3.30.160.60:FF:000018">
    <property type="entry name" value="Krueppel-like factor 15"/>
    <property type="match status" value="1"/>
</dbReference>
<dbReference type="Gene3D" id="3.30.160.60">
    <property type="entry name" value="Classic Zinc Finger"/>
    <property type="match status" value="3"/>
</dbReference>
<comment type="caution">
    <text evidence="9">The sequence shown here is derived from an EMBL/GenBank/DDBJ whole genome shotgun (WGS) entry which is preliminary data.</text>
</comment>
<evidence type="ECO:0000313" key="9">
    <source>
        <dbReference type="EMBL" id="KAG9355520.1"/>
    </source>
</evidence>
<protein>
    <recommendedName>
        <fullName evidence="8">C2H2-type domain-containing protein</fullName>
    </recommendedName>
</protein>
<evidence type="ECO:0000256" key="2">
    <source>
        <dbReference type="ARBA" id="ARBA00022723"/>
    </source>
</evidence>
<dbReference type="FunFam" id="3.30.160.60:FF:000100">
    <property type="entry name" value="Zinc finger 45-like"/>
    <property type="match status" value="1"/>
</dbReference>
<keyword evidence="5" id="KW-0862">Zinc</keyword>
<evidence type="ECO:0000256" key="6">
    <source>
        <dbReference type="ARBA" id="ARBA00023242"/>
    </source>
</evidence>
<feature type="domain" description="C2H2-type" evidence="8">
    <location>
        <begin position="272"/>
        <end position="301"/>
    </location>
</feature>
<dbReference type="InterPro" id="IPR013087">
    <property type="entry name" value="Znf_C2H2_type"/>
</dbReference>
<keyword evidence="2" id="KW-0479">Metal-binding</keyword>
<dbReference type="GO" id="GO:0008270">
    <property type="term" value="F:zinc ion binding"/>
    <property type="evidence" value="ECO:0007669"/>
    <property type="project" value="UniProtKB-KW"/>
</dbReference>
<organism evidence="9 10">
    <name type="scientific">Albula glossodonta</name>
    <name type="common">roundjaw bonefish</name>
    <dbReference type="NCBI Taxonomy" id="121402"/>
    <lineage>
        <taxon>Eukaryota</taxon>
        <taxon>Metazoa</taxon>
        <taxon>Chordata</taxon>
        <taxon>Craniata</taxon>
        <taxon>Vertebrata</taxon>
        <taxon>Euteleostomi</taxon>
        <taxon>Actinopterygii</taxon>
        <taxon>Neopterygii</taxon>
        <taxon>Teleostei</taxon>
        <taxon>Albuliformes</taxon>
        <taxon>Albulidae</taxon>
        <taxon>Albula</taxon>
    </lineage>
</organism>
<comment type="subcellular location">
    <subcellularLocation>
        <location evidence="1">Nucleus</location>
    </subcellularLocation>
</comment>
<dbReference type="GO" id="GO:0005634">
    <property type="term" value="C:nucleus"/>
    <property type="evidence" value="ECO:0007669"/>
    <property type="project" value="UniProtKB-SubCell"/>
</dbReference>
<feature type="domain" description="C2H2-type" evidence="8">
    <location>
        <begin position="242"/>
        <end position="271"/>
    </location>
</feature>
<evidence type="ECO:0000256" key="3">
    <source>
        <dbReference type="ARBA" id="ARBA00022737"/>
    </source>
</evidence>
<proteinExistence type="predicted"/>
<keyword evidence="6" id="KW-0539">Nucleus</keyword>
<dbReference type="PANTHER" id="PTHR23235:SF64">
    <property type="entry name" value="KRUEPPEL-LIKE FACTOR 10"/>
    <property type="match status" value="1"/>
</dbReference>
<sequence length="355" mass="38720">MAGTPVGLAPDCLFTRSLPAGMVKGTEEQHICMQEEFKVMETVSKYRGSNGPWSCRVEAGDIEVAEVLMSMSSQFQTKTCHPDLRPLTPCSDSLDEDPLLPGPVERPAPLNSATEHMATADNLGESVCGPAGTVSSTGLSTKATICPKMSVPSPTHPAATAVMAPPTTCQQTPLCPALVLTGNQVPKSPVIFLLSQPITLKQQCTIVTPNGTKLPSIAPAPSCTPVVQKTSPPTVTSRARSYICGHRDCGKTYFKSSHLKAHIRTHTGEKPFICHWEGCERRFARSDELSRHRRTHTGEKRFACPVCHSRFMRSDHLAKHVRRHLCTKKLPGWRMDTNYFSNLPPFTPICPVALV</sequence>
<keyword evidence="3" id="KW-0677">Repeat</keyword>
<evidence type="ECO:0000256" key="4">
    <source>
        <dbReference type="ARBA" id="ARBA00022771"/>
    </source>
</evidence>
<dbReference type="GO" id="GO:0000981">
    <property type="term" value="F:DNA-binding transcription factor activity, RNA polymerase II-specific"/>
    <property type="evidence" value="ECO:0007669"/>
    <property type="project" value="TreeGrafter"/>
</dbReference>
<evidence type="ECO:0000256" key="1">
    <source>
        <dbReference type="ARBA" id="ARBA00004123"/>
    </source>
</evidence>
<dbReference type="PANTHER" id="PTHR23235">
    <property type="entry name" value="KRUEPPEL-LIKE TRANSCRIPTION FACTOR"/>
    <property type="match status" value="1"/>
</dbReference>
<reference evidence="9" key="1">
    <citation type="thesis" date="2021" institute="BYU ScholarsArchive" country="Provo, UT, USA">
        <title>Applications of and Algorithms for Genome Assembly and Genomic Analyses with an Emphasis on Marine Teleosts.</title>
        <authorList>
            <person name="Pickett B.D."/>
        </authorList>
    </citation>
    <scope>NUCLEOTIDE SEQUENCE</scope>
    <source>
        <strain evidence="9">HI-2016</strain>
    </source>
</reference>
<dbReference type="SMART" id="SM00355">
    <property type="entry name" value="ZnF_C2H2"/>
    <property type="match status" value="3"/>
</dbReference>
<dbReference type="EMBL" id="JAFBMS010000001">
    <property type="protein sequence ID" value="KAG9355520.1"/>
    <property type="molecule type" value="Genomic_DNA"/>
</dbReference>
<feature type="domain" description="C2H2-type" evidence="8">
    <location>
        <begin position="302"/>
        <end position="329"/>
    </location>
</feature>
<evidence type="ECO:0000256" key="5">
    <source>
        <dbReference type="ARBA" id="ARBA00022833"/>
    </source>
</evidence>
<dbReference type="InterPro" id="IPR036236">
    <property type="entry name" value="Znf_C2H2_sf"/>
</dbReference>
<evidence type="ECO:0000313" key="10">
    <source>
        <dbReference type="Proteomes" id="UP000824540"/>
    </source>
</evidence>